<proteinExistence type="predicted"/>
<accession>A0ABU0ZYL5</accession>
<feature type="transmembrane region" description="Helical" evidence="1">
    <location>
        <begin position="6"/>
        <end position="30"/>
    </location>
</feature>
<evidence type="ECO:0008006" key="4">
    <source>
        <dbReference type="Google" id="ProtNLM"/>
    </source>
</evidence>
<dbReference type="Proteomes" id="UP001230915">
    <property type="component" value="Unassembled WGS sequence"/>
</dbReference>
<dbReference type="RefSeq" id="WP_308863197.1">
    <property type="nucleotide sequence ID" value="NZ_JAVHUL010000005.1"/>
</dbReference>
<evidence type="ECO:0000256" key="1">
    <source>
        <dbReference type="SAM" id="Phobius"/>
    </source>
</evidence>
<reference evidence="2 3" key="1">
    <citation type="submission" date="2023-08" db="EMBL/GenBank/DDBJ databases">
        <title>Mesonia sp. MT50, isolated from deep-sea sediment of the Mariana Trench.</title>
        <authorList>
            <person name="Fu H."/>
        </authorList>
    </citation>
    <scope>NUCLEOTIDE SEQUENCE [LARGE SCALE GENOMIC DNA]</scope>
    <source>
        <strain evidence="2 3">MT50</strain>
    </source>
</reference>
<comment type="caution">
    <text evidence="2">The sequence shown here is derived from an EMBL/GenBank/DDBJ whole genome shotgun (WGS) entry which is preliminary data.</text>
</comment>
<feature type="transmembrane region" description="Helical" evidence="1">
    <location>
        <begin position="120"/>
        <end position="137"/>
    </location>
</feature>
<keyword evidence="1" id="KW-0812">Transmembrane</keyword>
<evidence type="ECO:0000313" key="2">
    <source>
        <dbReference type="EMBL" id="MDQ7916546.1"/>
    </source>
</evidence>
<feature type="transmembrane region" description="Helical" evidence="1">
    <location>
        <begin position="42"/>
        <end position="67"/>
    </location>
</feature>
<sequence>MFWLTLIAALCTGTKSIYLGILLFSLVALLSLQVPKKIKWSLTLGVIFLGIASMFLLFSSELFTGIIQEDGWLSAVLSYRNELLMKDTLPYIQENWRTLHYFIGGLSQPLARPQLELIDLFLYFGAFGMLLYLYLFFKNYFNFSLKAREIAFYVVLLTVPLITGNFFYNASVPIYLILLKLVIKERELTSHTIRSNQKLKPV</sequence>
<evidence type="ECO:0000313" key="3">
    <source>
        <dbReference type="Proteomes" id="UP001230915"/>
    </source>
</evidence>
<organism evidence="2 3">
    <name type="scientific">Mesonia profundi</name>
    <dbReference type="NCBI Taxonomy" id="3070998"/>
    <lineage>
        <taxon>Bacteria</taxon>
        <taxon>Pseudomonadati</taxon>
        <taxon>Bacteroidota</taxon>
        <taxon>Flavobacteriia</taxon>
        <taxon>Flavobacteriales</taxon>
        <taxon>Flavobacteriaceae</taxon>
        <taxon>Mesonia</taxon>
    </lineage>
</organism>
<keyword evidence="3" id="KW-1185">Reference proteome</keyword>
<protein>
    <recommendedName>
        <fullName evidence="4">O-antigen ligase domain-containing protein</fullName>
    </recommendedName>
</protein>
<keyword evidence="1" id="KW-1133">Transmembrane helix</keyword>
<name>A0ABU0ZYL5_9FLAO</name>
<keyword evidence="1" id="KW-0472">Membrane</keyword>
<gene>
    <name evidence="2" type="ORF">RBU60_03085</name>
</gene>
<feature type="transmembrane region" description="Helical" evidence="1">
    <location>
        <begin position="149"/>
        <end position="168"/>
    </location>
</feature>
<dbReference type="EMBL" id="JAVHUL010000005">
    <property type="protein sequence ID" value="MDQ7916546.1"/>
    <property type="molecule type" value="Genomic_DNA"/>
</dbReference>